<dbReference type="NCBIfam" id="TIGR02397">
    <property type="entry name" value="dnaX_nterm"/>
    <property type="match status" value="1"/>
</dbReference>
<evidence type="ECO:0000256" key="7">
    <source>
        <dbReference type="ARBA" id="ARBA00022833"/>
    </source>
</evidence>
<proteinExistence type="inferred from homology"/>
<dbReference type="SMART" id="SM00382">
    <property type="entry name" value="AAA"/>
    <property type="match status" value="1"/>
</dbReference>
<dbReference type="EMBL" id="CP003304">
    <property type="protein sequence ID" value="AFB21575.1"/>
    <property type="molecule type" value="Genomic_DNA"/>
</dbReference>
<dbReference type="InterPro" id="IPR022754">
    <property type="entry name" value="DNA_pol_III_gamma-3"/>
</dbReference>
<gene>
    <name evidence="11" type="primary">dnaX</name>
    <name evidence="13" type="ORF">RCA_05160</name>
</gene>
<evidence type="ECO:0000256" key="1">
    <source>
        <dbReference type="ARBA" id="ARBA00006360"/>
    </source>
</evidence>
<dbReference type="PANTHER" id="PTHR11669:SF0">
    <property type="entry name" value="PROTEIN STICHEL-LIKE 2"/>
    <property type="match status" value="1"/>
</dbReference>
<protein>
    <recommendedName>
        <fullName evidence="11">DNA polymerase III subunit gamma/tau</fullName>
        <ecNumber evidence="11">2.7.7.7</ecNumber>
    </recommendedName>
</protein>
<dbReference type="CDD" id="cd18137">
    <property type="entry name" value="HLD_clamp_pol_III_gamma_tau"/>
    <property type="match status" value="1"/>
</dbReference>
<dbReference type="InterPro" id="IPR003593">
    <property type="entry name" value="AAA+_ATPase"/>
</dbReference>
<evidence type="ECO:0000313" key="14">
    <source>
        <dbReference type="Proteomes" id="UP000007878"/>
    </source>
</evidence>
<dbReference type="SUPFAM" id="SSF48019">
    <property type="entry name" value="post-AAA+ oligomerization domain-like"/>
    <property type="match status" value="1"/>
</dbReference>
<dbReference type="Pfam" id="PF22608">
    <property type="entry name" value="DNAX_ATPase_lid"/>
    <property type="match status" value="1"/>
</dbReference>
<dbReference type="Pfam" id="PF12169">
    <property type="entry name" value="DNA_pol3_gamma3"/>
    <property type="match status" value="1"/>
</dbReference>
<evidence type="ECO:0000256" key="2">
    <source>
        <dbReference type="ARBA" id="ARBA00022679"/>
    </source>
</evidence>
<evidence type="ECO:0000256" key="9">
    <source>
        <dbReference type="ARBA" id="ARBA00022932"/>
    </source>
</evidence>
<dbReference type="NCBIfam" id="TIGR03774">
    <property type="entry name" value="RPE2"/>
    <property type="match status" value="1"/>
</dbReference>
<dbReference type="InterPro" id="IPR022436">
    <property type="entry name" value="RPE2"/>
</dbReference>
<comment type="function">
    <text evidence="11">DNA polymerase III is a complex, multichain enzyme responsible for most of the replicative synthesis in bacteria. This DNA polymerase also exhibits 3' to 5' exonuclease activity.</text>
</comment>
<evidence type="ECO:0000256" key="11">
    <source>
        <dbReference type="RuleBase" id="RU364063"/>
    </source>
</evidence>
<sequence>MTDINSSNKYIPFARKYRPGNFAELQGQEVLVKVLSYTILNDRLAGGYLLTGIRGVGKTTSARIIAKTVNCSALITEDTVVNSVKLKYNEQGAKPIGNRRVTSNNVGKFKSIDYTIRTCEECTNCISFNNHNHPDIIEIDAASKTSVDDIRRIIESAEYKPLQGKHKIFIIDEVHMLSKGAFNALLKTLEEPPPHIIFIFATTEVQKIPATIISRCQRYDLRRLSFEEIFKLLEYITKQENLKADIEALRIISFKSEGSARDAVSILDQAASMSAKSDNIISSQVINQMLGLVDTSVIIEFFEYIIRRETEKAINLINKLYSFSVNLEIFIESVADFIAYLNKVKMLPNYRLPIYESFNDRIKNILSEISLPYLSILWQIYNKGVVEIKISYNQLTETEMLVIKSIYSRSLPLLTDFDVNNQNLNQSINPEIKKKFEIVDFLEYLYKNNEIDIYYFLLNHTELKNFGYNRLEFFSLEITSKIKKQIEDLLVTFSKEKFEVIIIKEQNKQTLKNQLIGKIEASNDFALIKKYFPNAMISDILLKN</sequence>
<evidence type="ECO:0000259" key="12">
    <source>
        <dbReference type="SMART" id="SM00382"/>
    </source>
</evidence>
<dbReference type="Gene3D" id="1.20.272.10">
    <property type="match status" value="1"/>
</dbReference>
<keyword evidence="4 11" id="KW-0235">DNA replication</keyword>
<keyword evidence="9 11" id="KW-0239">DNA-directed DNA polymerase</keyword>
<dbReference type="Gene3D" id="3.40.50.300">
    <property type="entry name" value="P-loop containing nucleotide triphosphate hydrolases"/>
    <property type="match status" value="1"/>
</dbReference>
<name>A0ABN4ADX6_RICCA</name>
<dbReference type="EC" id="2.7.7.7" evidence="11"/>
<dbReference type="InterPro" id="IPR027417">
    <property type="entry name" value="P-loop_NTPase"/>
</dbReference>
<dbReference type="Gene3D" id="1.10.8.60">
    <property type="match status" value="1"/>
</dbReference>
<dbReference type="InterPro" id="IPR045085">
    <property type="entry name" value="HLD_clamp_pol_III_gamma_tau"/>
</dbReference>
<keyword evidence="14" id="KW-1185">Reference proteome</keyword>
<evidence type="ECO:0000313" key="13">
    <source>
        <dbReference type="EMBL" id="AFB21575.1"/>
    </source>
</evidence>
<keyword evidence="3 11" id="KW-0548">Nucleotidyltransferase</keyword>
<dbReference type="Proteomes" id="UP000007878">
    <property type="component" value="Chromosome"/>
</dbReference>
<evidence type="ECO:0000256" key="4">
    <source>
        <dbReference type="ARBA" id="ARBA00022705"/>
    </source>
</evidence>
<evidence type="ECO:0000256" key="10">
    <source>
        <dbReference type="ARBA" id="ARBA00049244"/>
    </source>
</evidence>
<dbReference type="InterPro" id="IPR012763">
    <property type="entry name" value="DNA_pol_III_sug/sutau_N"/>
</dbReference>
<evidence type="ECO:0000256" key="3">
    <source>
        <dbReference type="ARBA" id="ARBA00022695"/>
    </source>
</evidence>
<evidence type="ECO:0000256" key="5">
    <source>
        <dbReference type="ARBA" id="ARBA00022723"/>
    </source>
</evidence>
<feature type="domain" description="AAA+ ATPase" evidence="12">
    <location>
        <begin position="44"/>
        <end position="224"/>
    </location>
</feature>
<evidence type="ECO:0000256" key="8">
    <source>
        <dbReference type="ARBA" id="ARBA00022840"/>
    </source>
</evidence>
<keyword evidence="6 11" id="KW-0547">Nucleotide-binding</keyword>
<comment type="catalytic activity">
    <reaction evidence="10 11">
        <text>DNA(n) + a 2'-deoxyribonucleoside 5'-triphosphate = DNA(n+1) + diphosphate</text>
        <dbReference type="Rhea" id="RHEA:22508"/>
        <dbReference type="Rhea" id="RHEA-COMP:17339"/>
        <dbReference type="Rhea" id="RHEA-COMP:17340"/>
        <dbReference type="ChEBI" id="CHEBI:33019"/>
        <dbReference type="ChEBI" id="CHEBI:61560"/>
        <dbReference type="ChEBI" id="CHEBI:173112"/>
        <dbReference type="EC" id="2.7.7.7"/>
    </reaction>
</comment>
<keyword evidence="2 11" id="KW-0808">Transferase</keyword>
<reference evidence="14" key="1">
    <citation type="submission" date="2012-02" db="EMBL/GenBank/DDBJ databases">
        <title>Complete genome sequence of Rickettsia parkeri strain Portsmouth.</title>
        <authorList>
            <person name="Johnson S.L."/>
            <person name="Munk A.C."/>
            <person name="Han S."/>
            <person name="Bruce D.C."/>
            <person name="Dasch G.A."/>
        </authorList>
    </citation>
    <scope>NUCLEOTIDE SEQUENCE [LARGE SCALE GENOMIC DNA]</scope>
    <source>
        <strain evidence="14">CA410</strain>
    </source>
</reference>
<keyword evidence="5" id="KW-0479">Metal-binding</keyword>
<comment type="subunit">
    <text evidence="11">DNA polymerase III contains a core (composed of alpha, epsilon and theta chains) that associates with a tau subunit. This core dimerizes to form the POLIII' complex. PolIII' associates with the gamma complex (composed of gamma, delta, delta', psi and chi chains) and with the beta chain to form the complete DNA polymerase III complex.</text>
</comment>
<dbReference type="InterPro" id="IPR008921">
    <property type="entry name" value="DNA_pol3_clamp-load_cplx_C"/>
</dbReference>
<dbReference type="InterPro" id="IPR050238">
    <property type="entry name" value="DNA_Rep/Repair_Clamp_Loader"/>
</dbReference>
<comment type="similarity">
    <text evidence="1 11">Belongs to the DnaX/STICHEL family.</text>
</comment>
<dbReference type="Pfam" id="PF13177">
    <property type="entry name" value="DNA_pol3_delta2"/>
    <property type="match status" value="1"/>
</dbReference>
<keyword evidence="8 11" id="KW-0067">ATP-binding</keyword>
<evidence type="ECO:0000256" key="6">
    <source>
        <dbReference type="ARBA" id="ARBA00022741"/>
    </source>
</evidence>
<dbReference type="RefSeq" id="WP_014364299.1">
    <property type="nucleotide sequence ID" value="NC_016929.1"/>
</dbReference>
<dbReference type="SUPFAM" id="SSF52540">
    <property type="entry name" value="P-loop containing nucleoside triphosphate hydrolases"/>
    <property type="match status" value="1"/>
</dbReference>
<organism evidence="13 14">
    <name type="scientific">Rickettsia canadensis str. CA410</name>
    <dbReference type="NCBI Taxonomy" id="1105107"/>
    <lineage>
        <taxon>Bacteria</taxon>
        <taxon>Pseudomonadati</taxon>
        <taxon>Pseudomonadota</taxon>
        <taxon>Alphaproteobacteria</taxon>
        <taxon>Rickettsiales</taxon>
        <taxon>Rickettsiaceae</taxon>
        <taxon>Rickettsieae</taxon>
        <taxon>Rickettsia</taxon>
        <taxon>belli group</taxon>
    </lineage>
</organism>
<accession>A0ABN4ADX6</accession>
<keyword evidence="7" id="KW-0862">Zinc</keyword>
<dbReference type="PANTHER" id="PTHR11669">
    <property type="entry name" value="REPLICATION FACTOR C / DNA POLYMERASE III GAMMA-TAU SUBUNIT"/>
    <property type="match status" value="1"/>
</dbReference>
<dbReference type="NCBIfam" id="NF005171">
    <property type="entry name" value="PRK06645.1"/>
    <property type="match status" value="1"/>
</dbReference>
<dbReference type="GO" id="GO:0003887">
    <property type="term" value="F:DNA-directed DNA polymerase activity"/>
    <property type="evidence" value="ECO:0007669"/>
    <property type="project" value="UniProtKB-EC"/>
</dbReference>